<dbReference type="Proteomes" id="UP001172788">
    <property type="component" value="Unassembled WGS sequence"/>
</dbReference>
<accession>A0AAW7MQA2</accession>
<organism evidence="1 4">
    <name type="scientific">Pandoraea cepalis</name>
    <dbReference type="NCBI Taxonomy" id="2508294"/>
    <lineage>
        <taxon>Bacteria</taxon>
        <taxon>Pseudomonadati</taxon>
        <taxon>Pseudomonadota</taxon>
        <taxon>Betaproteobacteria</taxon>
        <taxon>Burkholderiales</taxon>
        <taxon>Burkholderiaceae</taxon>
        <taxon>Pandoraea</taxon>
    </lineage>
</organism>
<name>A0AAW7MQA2_9BURK</name>
<evidence type="ECO:0000313" key="1">
    <source>
        <dbReference type="EMBL" id="MDN4574990.1"/>
    </source>
</evidence>
<reference evidence="1" key="1">
    <citation type="submission" date="2018-04" db="EMBL/GenBank/DDBJ databases">
        <authorList>
            <person name="Jy Z."/>
        </authorList>
    </citation>
    <scope>NUCLEOTIDE SEQUENCE</scope>
    <source>
        <strain evidence="2">AS13</strain>
        <strain evidence="1">LA18</strain>
    </source>
</reference>
<keyword evidence="3" id="KW-1185">Reference proteome</keyword>
<gene>
    <name evidence="1" type="ORF">DBA34_17230</name>
    <name evidence="2" type="ORF">DBB29_13140</name>
</gene>
<dbReference type="Proteomes" id="UP001172791">
    <property type="component" value="Unassembled WGS sequence"/>
</dbReference>
<comment type="caution">
    <text evidence="1">The sequence shown here is derived from an EMBL/GenBank/DDBJ whole genome shotgun (WGS) entry which is preliminary data.</text>
</comment>
<dbReference type="EMBL" id="QAIC01000041">
    <property type="protein sequence ID" value="MDN4574990.1"/>
    <property type="molecule type" value="Genomic_DNA"/>
</dbReference>
<evidence type="ECO:0000313" key="2">
    <source>
        <dbReference type="EMBL" id="MDN4579060.1"/>
    </source>
</evidence>
<dbReference type="EMBL" id="QAID01000042">
    <property type="protein sequence ID" value="MDN4579060.1"/>
    <property type="molecule type" value="Genomic_DNA"/>
</dbReference>
<evidence type="ECO:0000313" key="3">
    <source>
        <dbReference type="Proteomes" id="UP001172788"/>
    </source>
</evidence>
<dbReference type="AlphaFoldDB" id="A0AAW7MQA2"/>
<proteinExistence type="predicted"/>
<evidence type="ECO:0000313" key="4">
    <source>
        <dbReference type="Proteomes" id="UP001172791"/>
    </source>
</evidence>
<sequence>MPVWMNAHTSVHLDTKGAHDMTTGIGAPGSALHRAWRLPGQGPAATLGTRRASPAPDRFTNALRALSTTSAPSAVTQDSAVTLSHAANARRQT</sequence>
<protein>
    <submittedName>
        <fullName evidence="1">Uncharacterized protein</fullName>
    </submittedName>
</protein>